<dbReference type="STRING" id="1385512.N784_13875"/>
<evidence type="ECO:0000313" key="2">
    <source>
        <dbReference type="Proteomes" id="UP000030401"/>
    </source>
</evidence>
<sequence length="32" mass="3586">MVGSDAPKYKRSVKKAVKYKRKGCGCGKKKKK</sequence>
<dbReference type="Proteomes" id="UP000030401">
    <property type="component" value="Unassembled WGS sequence"/>
</dbReference>
<dbReference type="AlphaFoldDB" id="A0A0A5G3V2"/>
<organism evidence="1 2">
    <name type="scientific">Pontibacillus litoralis JSM 072002</name>
    <dbReference type="NCBI Taxonomy" id="1385512"/>
    <lineage>
        <taxon>Bacteria</taxon>
        <taxon>Bacillati</taxon>
        <taxon>Bacillota</taxon>
        <taxon>Bacilli</taxon>
        <taxon>Bacillales</taxon>
        <taxon>Bacillaceae</taxon>
        <taxon>Pontibacillus</taxon>
    </lineage>
</organism>
<comment type="caution">
    <text evidence="1">The sequence shown here is derived from an EMBL/GenBank/DDBJ whole genome shotgun (WGS) entry which is preliminary data.</text>
</comment>
<dbReference type="EMBL" id="AVPG01000005">
    <property type="protein sequence ID" value="KGX87806.1"/>
    <property type="molecule type" value="Genomic_DNA"/>
</dbReference>
<gene>
    <name evidence="1" type="ORF">N784_13875</name>
</gene>
<accession>A0A0A5G3V2</accession>
<name>A0A0A5G3V2_9BACI</name>
<evidence type="ECO:0000313" key="1">
    <source>
        <dbReference type="EMBL" id="KGX87806.1"/>
    </source>
</evidence>
<reference evidence="1 2" key="1">
    <citation type="submission" date="2013-08" db="EMBL/GenBank/DDBJ databases">
        <authorList>
            <person name="Huang J."/>
            <person name="Wang G."/>
        </authorList>
    </citation>
    <scope>NUCLEOTIDE SEQUENCE [LARGE SCALE GENOMIC DNA]</scope>
    <source>
        <strain evidence="1 2">JSM 072002</strain>
    </source>
</reference>
<protein>
    <submittedName>
        <fullName evidence="1">Uncharacterized protein</fullName>
    </submittedName>
</protein>
<keyword evidence="2" id="KW-1185">Reference proteome</keyword>
<proteinExistence type="predicted"/>